<dbReference type="Gene3D" id="1.20.120.1490">
    <property type="match status" value="1"/>
</dbReference>
<proteinExistence type="predicted"/>
<accession>A0A345UHU0</accession>
<dbReference type="EMBL" id="CP027806">
    <property type="protein sequence ID" value="AXJ00042.1"/>
    <property type="molecule type" value="Genomic_DNA"/>
</dbReference>
<name>A0A345UHU0_9BACT</name>
<dbReference type="KEGG" id="cprv:CYPRO_0759"/>
<reference evidence="2 3" key="1">
    <citation type="submission" date="2018-03" db="EMBL/GenBank/DDBJ databases">
        <title>Phenotypic and genomic properties of Cyclonatronum proteinivorum gen. nov., sp. nov., a haloalkaliphilic bacteroidete from soda lakes possessing Na+-translocating rhodopsin.</title>
        <authorList>
            <person name="Toshchakov S.V."/>
            <person name="Korzhenkov A."/>
            <person name="Samarov N.I."/>
            <person name="Kublanov I.V."/>
            <person name="Muntyan M.S."/>
            <person name="Sorokin D.Y."/>
        </authorList>
    </citation>
    <scope>NUCLEOTIDE SEQUENCE [LARGE SCALE GENOMIC DNA]</scope>
    <source>
        <strain evidence="2 3">Omega</strain>
    </source>
</reference>
<keyword evidence="3" id="KW-1185">Reference proteome</keyword>
<protein>
    <submittedName>
        <fullName evidence="2">Uncharacterized protein</fullName>
    </submittedName>
</protein>
<feature type="region of interest" description="Disordered" evidence="1">
    <location>
        <begin position="32"/>
        <end position="59"/>
    </location>
</feature>
<dbReference type="RefSeq" id="WP_114983353.1">
    <property type="nucleotide sequence ID" value="NZ_CP027806.1"/>
</dbReference>
<evidence type="ECO:0000313" key="3">
    <source>
        <dbReference type="Proteomes" id="UP000254808"/>
    </source>
</evidence>
<feature type="region of interest" description="Disordered" evidence="1">
    <location>
        <begin position="144"/>
        <end position="169"/>
    </location>
</feature>
<evidence type="ECO:0000256" key="1">
    <source>
        <dbReference type="SAM" id="MobiDB-lite"/>
    </source>
</evidence>
<gene>
    <name evidence="2" type="ORF">CYPRO_0759</name>
</gene>
<feature type="compositionally biased region" description="Basic and acidic residues" evidence="1">
    <location>
        <begin position="159"/>
        <end position="169"/>
    </location>
</feature>
<evidence type="ECO:0000313" key="2">
    <source>
        <dbReference type="EMBL" id="AXJ00042.1"/>
    </source>
</evidence>
<organism evidence="2 3">
    <name type="scientific">Cyclonatronum proteinivorum</name>
    <dbReference type="NCBI Taxonomy" id="1457365"/>
    <lineage>
        <taxon>Bacteria</taxon>
        <taxon>Pseudomonadati</taxon>
        <taxon>Balneolota</taxon>
        <taxon>Balneolia</taxon>
        <taxon>Balneolales</taxon>
        <taxon>Cyclonatronaceae</taxon>
        <taxon>Cyclonatronum</taxon>
    </lineage>
</organism>
<dbReference type="AlphaFoldDB" id="A0A345UHU0"/>
<sequence length="169" mass="18895">MSNTTLKAALSFLGLFVAGLVSGYFIAVVTGASGTPSPETPPAVQTEPDFRGYDGPQGEGLQRRIREMQDHMTEHLQLTEAQQQPLFEIIRLNHSERRNLMQQSRQQFRDAMAAHDAAFHYELATVLDQQQLAVWDSLYSREAQLRRQQQRGTGPASESGRERGGPGRN</sequence>
<dbReference type="Proteomes" id="UP000254808">
    <property type="component" value="Chromosome"/>
</dbReference>